<accession>A0A5C7A998</accession>
<feature type="transmembrane region" description="Helical" evidence="1">
    <location>
        <begin position="45"/>
        <end position="64"/>
    </location>
</feature>
<dbReference type="Proteomes" id="UP000321935">
    <property type="component" value="Unassembled WGS sequence"/>
</dbReference>
<dbReference type="OrthoDB" id="582675at2"/>
<evidence type="ECO:0000313" key="2">
    <source>
        <dbReference type="EMBL" id="TXE03633.1"/>
    </source>
</evidence>
<keyword evidence="1" id="KW-0472">Membrane</keyword>
<dbReference type="EMBL" id="VORW01000024">
    <property type="protein sequence ID" value="TXE03633.1"/>
    <property type="molecule type" value="Genomic_DNA"/>
</dbReference>
<protein>
    <submittedName>
        <fullName evidence="2">Uncharacterized protein</fullName>
    </submittedName>
</protein>
<keyword evidence="1" id="KW-1133">Transmembrane helix</keyword>
<name>A0A5C7A998_9BACT</name>
<sequence>MANRIFKESQTYIGTWVMYFIILAEVPILILLIVLYATSEDKQEMAIALGVVLGTMALILSLILNLKLETRIDDDNISFRYLPFIRTWRQYPKAIIASAEVIKYSPISDYGGWGIKGNKTTKAYSVLGDEGILLDVGEKKKILIGTMKSKELTGFIENWMEE</sequence>
<comment type="caution">
    <text evidence="2">The sequence shown here is derived from an EMBL/GenBank/DDBJ whole genome shotgun (WGS) entry which is preliminary data.</text>
</comment>
<dbReference type="AlphaFoldDB" id="A0A5C7A998"/>
<reference evidence="2 3" key="1">
    <citation type="submission" date="2019-08" db="EMBL/GenBank/DDBJ databases">
        <title>Genomes sequence of Algoriphagus aquimarinus ACAM450.</title>
        <authorList>
            <person name="Bowman J.P."/>
        </authorList>
    </citation>
    <scope>NUCLEOTIDE SEQUENCE [LARGE SCALE GENOMIC DNA]</scope>
    <source>
        <strain evidence="2 3">ACAM 450</strain>
    </source>
</reference>
<evidence type="ECO:0000313" key="3">
    <source>
        <dbReference type="Proteomes" id="UP000321935"/>
    </source>
</evidence>
<organism evidence="2 3">
    <name type="scientific">Algoriphagus aquimarinus</name>
    <dbReference type="NCBI Taxonomy" id="237018"/>
    <lineage>
        <taxon>Bacteria</taxon>
        <taxon>Pseudomonadati</taxon>
        <taxon>Bacteroidota</taxon>
        <taxon>Cytophagia</taxon>
        <taxon>Cytophagales</taxon>
        <taxon>Cyclobacteriaceae</taxon>
        <taxon>Algoriphagus</taxon>
    </lineage>
</organism>
<dbReference type="RefSeq" id="WP_146920753.1">
    <property type="nucleotide sequence ID" value="NZ_VORW01000024.1"/>
</dbReference>
<proteinExistence type="predicted"/>
<evidence type="ECO:0000256" key="1">
    <source>
        <dbReference type="SAM" id="Phobius"/>
    </source>
</evidence>
<keyword evidence="1" id="KW-0812">Transmembrane</keyword>
<gene>
    <name evidence="2" type="ORF">ESV85_19910</name>
</gene>
<feature type="transmembrane region" description="Helical" evidence="1">
    <location>
        <begin position="12"/>
        <end position="39"/>
    </location>
</feature>